<reference evidence="3 4" key="1">
    <citation type="journal article" date="2017" name="Antonie Van Leeuwenhoek">
        <title>Phylogenomic resolution of the bacterial genus Pantoea and its relationship with Erwinia and Tatumella.</title>
        <authorList>
            <person name="Palmer M."/>
            <person name="Steenkamp E.T."/>
            <person name="Coetzee M.P."/>
            <person name="Chan W.Y."/>
            <person name="van Zyl E."/>
            <person name="De Maayer P."/>
            <person name="Coutinho T.A."/>
            <person name="Blom J."/>
            <person name="Smits T.H."/>
            <person name="Duffy B."/>
            <person name="Venter S.N."/>
        </authorList>
    </citation>
    <scope>NUCLEOTIDE SEQUENCE [LARGE SCALE GENOMIC DNA]</scope>
    <source>
        <strain evidence="3 4">LMG 26275</strain>
    </source>
</reference>
<evidence type="ECO:0000259" key="2">
    <source>
        <dbReference type="Pfam" id="PF01321"/>
    </source>
</evidence>
<protein>
    <recommendedName>
        <fullName evidence="5">Peptidase M24</fullName>
    </recommendedName>
</protein>
<dbReference type="SUPFAM" id="SSF55920">
    <property type="entry name" value="Creatinase/aminopeptidase"/>
    <property type="match status" value="1"/>
</dbReference>
<dbReference type="Gene3D" id="3.90.230.10">
    <property type="entry name" value="Creatinase/methionine aminopeptidase superfamily"/>
    <property type="match status" value="1"/>
</dbReference>
<evidence type="ECO:0000313" key="4">
    <source>
        <dbReference type="Proteomes" id="UP000193558"/>
    </source>
</evidence>
<dbReference type="InterPro" id="IPR000587">
    <property type="entry name" value="Creatinase_N"/>
</dbReference>
<dbReference type="PANTHER" id="PTHR46112:SF2">
    <property type="entry name" value="XAA-PRO AMINOPEPTIDASE P-RELATED"/>
    <property type="match status" value="1"/>
</dbReference>
<evidence type="ECO:0000313" key="3">
    <source>
        <dbReference type="EMBL" id="ORM71028.1"/>
    </source>
</evidence>
<organism evidence="3 4">
    <name type="scientific">Pantoea rwandensis</name>
    <dbReference type="NCBI Taxonomy" id="1076550"/>
    <lineage>
        <taxon>Bacteria</taxon>
        <taxon>Pseudomonadati</taxon>
        <taxon>Pseudomonadota</taxon>
        <taxon>Gammaproteobacteria</taxon>
        <taxon>Enterobacterales</taxon>
        <taxon>Erwiniaceae</taxon>
        <taxon>Pantoea</taxon>
    </lineage>
</organism>
<dbReference type="Pfam" id="PF01321">
    <property type="entry name" value="Creatinase_N"/>
    <property type="match status" value="1"/>
</dbReference>
<dbReference type="InterPro" id="IPR050659">
    <property type="entry name" value="Peptidase_M24B"/>
</dbReference>
<dbReference type="OrthoDB" id="4850044at2"/>
<evidence type="ECO:0008006" key="5">
    <source>
        <dbReference type="Google" id="ProtNLM"/>
    </source>
</evidence>
<feature type="domain" description="Creatinase N-terminal" evidence="2">
    <location>
        <begin position="5"/>
        <end position="105"/>
    </location>
</feature>
<proteinExistence type="predicted"/>
<accession>A0A1X1D2W5</accession>
<feature type="domain" description="Peptidase M24" evidence="1">
    <location>
        <begin position="130"/>
        <end position="322"/>
    </location>
</feature>
<dbReference type="InterPro" id="IPR036005">
    <property type="entry name" value="Creatinase/aminopeptidase-like"/>
</dbReference>
<dbReference type="PANTHER" id="PTHR46112">
    <property type="entry name" value="AMINOPEPTIDASE"/>
    <property type="match status" value="1"/>
</dbReference>
<dbReference type="EMBL" id="MLFR01000002">
    <property type="protein sequence ID" value="ORM71028.1"/>
    <property type="molecule type" value="Genomic_DNA"/>
</dbReference>
<comment type="caution">
    <text evidence="3">The sequence shown here is derived from an EMBL/GenBank/DDBJ whole genome shotgun (WGS) entry which is preliminary data.</text>
</comment>
<dbReference type="Pfam" id="PF00557">
    <property type="entry name" value="Peptidase_M24"/>
    <property type="match status" value="1"/>
</dbReference>
<dbReference type="RefSeq" id="WP_084932124.1">
    <property type="nucleotide sequence ID" value="NZ_MLFR01000002.1"/>
</dbReference>
<dbReference type="InterPro" id="IPR029149">
    <property type="entry name" value="Creatin/AminoP/Spt16_N"/>
</dbReference>
<dbReference type="CDD" id="cd01066">
    <property type="entry name" value="APP_MetAP"/>
    <property type="match status" value="1"/>
</dbReference>
<dbReference type="InterPro" id="IPR000994">
    <property type="entry name" value="Pept_M24"/>
</dbReference>
<dbReference type="AlphaFoldDB" id="A0A1X1D2W5"/>
<sequence length="366" mass="40821">MSNKLQRLQSALLDWQLDGLLLTRRDNIAWLTEGASYYVVDRAEVGVASLFVTADTVQLLAPDNELPRILAEEPMPFECEHKSYSWYQSLDSVLPQGRFGSDQRLLGYQDIQPAMVALRQGLNTNEQHRFRALGREAAKIVEGVARQLRPGVSEYQIEALISAACLSVGIRPVCTLVAADERITAFKHPVPTRKALERMVLITLGAEREGLHVSLSRLVHFGEPDVALRQRILSAANIHADILSATQSGRTWSAVFADITQSYQQWGFDGMWKSHHQGGPAGYGCRDFIVTSATEGNVEVDTAIAWNPTLNGVKCEDTFVLTQDGLENLTRSNDDWPMITLQRGALTFQLTDWLVLPLANQETRYE</sequence>
<dbReference type="SUPFAM" id="SSF53092">
    <property type="entry name" value="Creatinase/prolidase N-terminal domain"/>
    <property type="match status" value="1"/>
</dbReference>
<gene>
    <name evidence="3" type="ORF">HA51_03790</name>
</gene>
<name>A0A1X1D2W5_9GAMM</name>
<dbReference type="Proteomes" id="UP000193558">
    <property type="component" value="Unassembled WGS sequence"/>
</dbReference>
<evidence type="ECO:0000259" key="1">
    <source>
        <dbReference type="Pfam" id="PF00557"/>
    </source>
</evidence>
<dbReference type="Gene3D" id="3.40.350.10">
    <property type="entry name" value="Creatinase/prolidase N-terminal domain"/>
    <property type="match status" value="1"/>
</dbReference>